<gene>
    <name evidence="2" type="ORF">F0L68_30800</name>
</gene>
<protein>
    <submittedName>
        <fullName evidence="2">Uncharacterized protein</fullName>
    </submittedName>
</protein>
<dbReference type="Pfam" id="PF14428">
    <property type="entry name" value="DddA-like"/>
    <property type="match status" value="1"/>
</dbReference>
<sequence>MDRSGRPGASNRQREGGKSLQAELHLDRLGVPGKPYTAADVETKLAAYMAQHGVKDVTVVINNVPCKGPLGCDTLVPILLPEGSTLTVYGVTPQGTQMVKRYTGGATPWWR</sequence>
<evidence type="ECO:0000313" key="2">
    <source>
        <dbReference type="EMBL" id="KAA2254314.1"/>
    </source>
</evidence>
<dbReference type="RefSeq" id="WP_149853366.1">
    <property type="nucleotide sequence ID" value="NZ_VUOB01000062.1"/>
</dbReference>
<dbReference type="OrthoDB" id="3370651at2"/>
<dbReference type="AlphaFoldDB" id="A0A5B2WTY5"/>
<dbReference type="EMBL" id="VUOB01000062">
    <property type="protein sequence ID" value="KAA2254314.1"/>
    <property type="molecule type" value="Genomic_DNA"/>
</dbReference>
<dbReference type="Proteomes" id="UP000323454">
    <property type="component" value="Unassembled WGS sequence"/>
</dbReference>
<reference evidence="2 3" key="1">
    <citation type="submission" date="2019-09" db="EMBL/GenBank/DDBJ databases">
        <title>Goodfellowia gen. nov., a new genus of the Pseudonocardineae related to Actinoalloteichus, containing Goodfellowia coeruleoviolacea gen. nov., comb. nov. gen. nov., comb. nov.</title>
        <authorList>
            <person name="Labeda D."/>
        </authorList>
    </citation>
    <scope>NUCLEOTIDE SEQUENCE [LARGE SCALE GENOMIC DNA]</scope>
    <source>
        <strain evidence="2 3">AN110305</strain>
    </source>
</reference>
<feature type="region of interest" description="Disordered" evidence="1">
    <location>
        <begin position="1"/>
        <end position="21"/>
    </location>
</feature>
<evidence type="ECO:0000313" key="3">
    <source>
        <dbReference type="Proteomes" id="UP000323454"/>
    </source>
</evidence>
<dbReference type="InterPro" id="IPR032724">
    <property type="entry name" value="SCP1.201-like"/>
</dbReference>
<comment type="caution">
    <text evidence="2">The sequence shown here is derived from an EMBL/GenBank/DDBJ whole genome shotgun (WGS) entry which is preliminary data.</text>
</comment>
<reference evidence="2 3" key="2">
    <citation type="submission" date="2019-09" db="EMBL/GenBank/DDBJ databases">
        <authorList>
            <person name="Jin C."/>
        </authorList>
    </citation>
    <scope>NUCLEOTIDE SEQUENCE [LARGE SCALE GENOMIC DNA]</scope>
    <source>
        <strain evidence="2 3">AN110305</strain>
    </source>
</reference>
<organism evidence="2 3">
    <name type="scientific">Solihabitans fulvus</name>
    <dbReference type="NCBI Taxonomy" id="1892852"/>
    <lineage>
        <taxon>Bacteria</taxon>
        <taxon>Bacillati</taxon>
        <taxon>Actinomycetota</taxon>
        <taxon>Actinomycetes</taxon>
        <taxon>Pseudonocardiales</taxon>
        <taxon>Pseudonocardiaceae</taxon>
        <taxon>Solihabitans</taxon>
    </lineage>
</organism>
<name>A0A5B2WTY5_9PSEU</name>
<proteinExistence type="predicted"/>
<evidence type="ECO:0000256" key="1">
    <source>
        <dbReference type="SAM" id="MobiDB-lite"/>
    </source>
</evidence>
<accession>A0A5B2WTY5</accession>
<keyword evidence="3" id="KW-1185">Reference proteome</keyword>